<protein>
    <submittedName>
        <fullName evidence="2">Predicted membrane protein</fullName>
    </submittedName>
</protein>
<dbReference type="OrthoDB" id="2867550at2"/>
<dbReference type="Pfam" id="PF22564">
    <property type="entry name" value="HAAS"/>
    <property type="match status" value="1"/>
</dbReference>
<dbReference type="Proteomes" id="UP000095350">
    <property type="component" value="Unassembled WGS sequence"/>
</dbReference>
<keyword evidence="1" id="KW-0812">Transmembrane</keyword>
<name>A0A173V210_9FIRM</name>
<organism evidence="2 3">
    <name type="scientific">Roseburia intestinalis</name>
    <dbReference type="NCBI Taxonomy" id="166486"/>
    <lineage>
        <taxon>Bacteria</taxon>
        <taxon>Bacillati</taxon>
        <taxon>Bacillota</taxon>
        <taxon>Clostridia</taxon>
        <taxon>Lachnospirales</taxon>
        <taxon>Lachnospiraceae</taxon>
        <taxon>Roseburia</taxon>
    </lineage>
</organism>
<dbReference type="RefSeq" id="WP_055194864.1">
    <property type="nucleotide sequence ID" value="NZ_CABIYH010000019.1"/>
</dbReference>
<reference evidence="2 3" key="1">
    <citation type="submission" date="2015-09" db="EMBL/GenBank/DDBJ databases">
        <authorList>
            <consortium name="Pathogen Informatics"/>
        </authorList>
    </citation>
    <scope>NUCLEOTIDE SEQUENCE [LARGE SCALE GENOMIC DNA]</scope>
    <source>
        <strain evidence="2 3">2789STDY5834960</strain>
    </source>
</reference>
<accession>A0A173V210</accession>
<dbReference type="EMBL" id="CYXZ01000019">
    <property type="protein sequence ID" value="CUN21074.1"/>
    <property type="molecule type" value="Genomic_DNA"/>
</dbReference>
<dbReference type="PaxDb" id="166486-ERS852572_02490"/>
<keyword evidence="1" id="KW-1133">Transmembrane helix</keyword>
<proteinExistence type="predicted"/>
<feature type="transmembrane region" description="Helical" evidence="1">
    <location>
        <begin position="75"/>
        <end position="94"/>
    </location>
</feature>
<dbReference type="AlphaFoldDB" id="A0A173V210"/>
<evidence type="ECO:0000313" key="3">
    <source>
        <dbReference type="Proteomes" id="UP000095350"/>
    </source>
</evidence>
<sequence>MKEQYIKQVEKELSLPHKAKKEVVRDLNEVFASALEHGETEQQVIQRLGTPKEFADSTAEQFGIDNASSKKRKGIISALVALIVAVVAFSIYAVTRLGKAPEGAIGQADATTNIQIESALGFDVLQIILAVGFAAAVIAVLLIIRTIHKNRR</sequence>
<feature type="transmembrane region" description="Helical" evidence="1">
    <location>
        <begin position="124"/>
        <end position="144"/>
    </location>
</feature>
<evidence type="ECO:0000313" key="2">
    <source>
        <dbReference type="EMBL" id="CUN21074.1"/>
    </source>
</evidence>
<keyword evidence="1" id="KW-0472">Membrane</keyword>
<evidence type="ECO:0000256" key="1">
    <source>
        <dbReference type="SAM" id="Phobius"/>
    </source>
</evidence>
<dbReference type="STRING" id="166486.ERS852572_02490"/>
<gene>
    <name evidence="2" type="ORF">ERS852572_02490</name>
</gene>